<evidence type="ECO:0000313" key="2">
    <source>
        <dbReference type="Proteomes" id="UP001595979"/>
    </source>
</evidence>
<dbReference type="EMBL" id="JBHSOH010000015">
    <property type="protein sequence ID" value="MFC5849147.1"/>
    <property type="molecule type" value="Genomic_DNA"/>
</dbReference>
<organism evidence="1 2">
    <name type="scientific">Deinococcus petrolearius</name>
    <dbReference type="NCBI Taxonomy" id="1751295"/>
    <lineage>
        <taxon>Bacteria</taxon>
        <taxon>Thermotogati</taxon>
        <taxon>Deinococcota</taxon>
        <taxon>Deinococci</taxon>
        <taxon>Deinococcales</taxon>
        <taxon>Deinococcaceae</taxon>
        <taxon>Deinococcus</taxon>
    </lineage>
</organism>
<protein>
    <submittedName>
        <fullName evidence="1">VirB4 family type IV secretion system protein</fullName>
    </submittedName>
</protein>
<name>A0ABW1DKL1_9DEIO</name>
<comment type="caution">
    <text evidence="1">The sequence shown here is derived from an EMBL/GenBank/DDBJ whole genome shotgun (WGS) entry which is preliminary data.</text>
</comment>
<proteinExistence type="predicted"/>
<dbReference type="RefSeq" id="WP_380049913.1">
    <property type="nucleotide sequence ID" value="NZ_JBHSOH010000015.1"/>
</dbReference>
<reference evidence="2" key="1">
    <citation type="journal article" date="2019" name="Int. J. Syst. Evol. Microbiol.">
        <title>The Global Catalogue of Microorganisms (GCM) 10K type strain sequencing project: providing services to taxonomists for standard genome sequencing and annotation.</title>
        <authorList>
            <consortium name="The Broad Institute Genomics Platform"/>
            <consortium name="The Broad Institute Genome Sequencing Center for Infectious Disease"/>
            <person name="Wu L."/>
            <person name="Ma J."/>
        </authorList>
    </citation>
    <scope>NUCLEOTIDE SEQUENCE [LARGE SCALE GENOMIC DNA]</scope>
    <source>
        <strain evidence="2">CGMCC 1.15053</strain>
    </source>
</reference>
<dbReference type="InterPro" id="IPR027417">
    <property type="entry name" value="P-loop_NTPase"/>
</dbReference>
<gene>
    <name evidence="1" type="ORF">ACFPQ6_12595</name>
</gene>
<accession>A0ABW1DKL1</accession>
<sequence length="875" mass="97353">MFETITEVLKLLPKGKTSARPAVSKELRPPPVTRNLVAQLPWSEPDDGVVFLRGGERVWYGVEIICPTGIQMSESYGRAMSEAIRVMLNQAVEMGEGGRLIVESLPAQEEMISYFLQNQGKSEDRLIAEMERRERKDLYDARRRGEITATRYFLTAYVNVPKRHKSAPLNYQEYLSQMTLVRQRRTNMVNRLEALGLQPAVMSNAEAKRLMWRYLNGNLATARPPMFTGKLDLRDIDPTRLRTDRTVSANTTRYQVTETEIGTQNPGFLTMGDRLIGAISIEKRPSGSQARMLDQIILGLVGEHYYVMVDFEHLRQGETRAKLDTAINELDGARDNSAIQAGASTAAKSQKAHEAMSNAEYLGHHFWQVGITTVFYAHDRQHLRELNERIRGLYSLMSGAHAFISNEQLKKTFFRVMPFSAGLTKHRIGCQCQNLADLFPKTSAWLGTEAPIMPLRNRHGSMTGINFQQGGTNFGVMVLGQSGGGKSVWNMNMLLTHVPLGYRAFVMDPKHDYDEAIYSLDGQVITIAPDARLPDGRPVRINVFDPTPGELMPSASKVAYIIAVLRVLEVVNTPEEKAVAEAGLQQYFIRQSRRVVVPGMEEPQEVYYGGRLKGFVEALSTLQRIGSEDLSSKPVFAQARARMVGLLQSYVEGNGGILAAFLDGETTVEITSKCVSFDVEIMLQTSDPVLRSLSVLIVGEFIFQQAARNPGGKIGIFEELGVLAGIPELAALVNRWFKTGRSMGMIPVGTSQEPRDFEKLGGLINNSAWIVMTQLGESEMKALQTSAGLPEHMLALASTLRLQKGVYGEYLVMQKVTDGVHIGDVTQLWMTPEKLWTVTTDKAEKDIRAHATAQMGSRSEAILELASKTRARRTS</sequence>
<dbReference type="Gene3D" id="3.40.50.300">
    <property type="entry name" value="P-loop containing nucleotide triphosphate hydrolases"/>
    <property type="match status" value="1"/>
</dbReference>
<keyword evidence="2" id="KW-1185">Reference proteome</keyword>
<evidence type="ECO:0000313" key="1">
    <source>
        <dbReference type="EMBL" id="MFC5849147.1"/>
    </source>
</evidence>
<dbReference type="Gene3D" id="1.10.8.730">
    <property type="match status" value="1"/>
</dbReference>
<dbReference type="SUPFAM" id="SSF52540">
    <property type="entry name" value="P-loop containing nucleoside triphosphate hydrolases"/>
    <property type="match status" value="1"/>
</dbReference>
<dbReference type="Proteomes" id="UP001595979">
    <property type="component" value="Unassembled WGS sequence"/>
</dbReference>